<reference evidence="5" key="1">
    <citation type="submission" date="2023-07" db="EMBL/GenBank/DDBJ databases">
        <title>Between Cages and Wild: Unraveling the Impact of Captivity on Animal Microbiomes and Antimicrobial Resistance.</title>
        <authorList>
            <person name="Schmartz G.P."/>
            <person name="Rehner J."/>
            <person name="Schuff M.J."/>
            <person name="Becker S.L."/>
            <person name="Kravczyk M."/>
            <person name="Gurevich A."/>
            <person name="Francke R."/>
            <person name="Mueller R."/>
            <person name="Keller V."/>
            <person name="Keller A."/>
        </authorList>
    </citation>
    <scope>NUCLEOTIDE SEQUENCE</scope>
    <source>
        <strain evidence="5">S12M_St_49</strain>
    </source>
</reference>
<dbReference type="InterPro" id="IPR003876">
    <property type="entry name" value="Arg_deiminase"/>
</dbReference>
<protein>
    <recommendedName>
        <fullName evidence="3">Arginine deiminase</fullName>
        <shortName evidence="3">ADI</shortName>
        <ecNumber evidence="3">3.5.3.6</ecNumber>
    </recommendedName>
    <alternativeName>
        <fullName evidence="3">Arginine dihydrolase</fullName>
        <shortName evidence="3">AD</shortName>
    </alternativeName>
</protein>
<evidence type="ECO:0000256" key="1">
    <source>
        <dbReference type="ARBA" id="ARBA00010206"/>
    </source>
</evidence>
<dbReference type="PANTHER" id="PTHR47271:SF2">
    <property type="entry name" value="ARGININE DEIMINASE"/>
    <property type="match status" value="1"/>
</dbReference>
<evidence type="ECO:0000313" key="5">
    <source>
        <dbReference type="EMBL" id="MDO4842032.1"/>
    </source>
</evidence>
<name>A0AA43RHQ6_9ACTN</name>
<comment type="caution">
    <text evidence="5">The sequence shown here is derived from an EMBL/GenBank/DDBJ whole genome shotgun (WGS) entry which is preliminary data.</text>
</comment>
<evidence type="ECO:0000256" key="3">
    <source>
        <dbReference type="HAMAP-Rule" id="MF_00242"/>
    </source>
</evidence>
<evidence type="ECO:0000313" key="6">
    <source>
        <dbReference type="Proteomes" id="UP001168575"/>
    </source>
</evidence>
<feature type="active site" description="Amidino-cysteine intermediate" evidence="3 4">
    <location>
        <position position="395"/>
    </location>
</feature>
<keyword evidence="3" id="KW-0056">Arginine metabolism</keyword>
<accession>A0AA43RHQ6</accession>
<sequence>MPRVNVKSEIGPLTQVILHRPGKELLNLTPNTLEELLFDDIPFLKVAQREHDAFAEALETCGTKVLYLEKLMAEVFEQDSSLRKQFFETWLDEAGVHSQYYRDAVEEYLDSEYKCNFEFVLKTMEGINIDELDVDTKHSLRAYVTEESELIVPPMPNLYFTRDNFAMIGNGVSINHMYSETRNRETLYGEYIFTHHSDFKDVPRYYSRTNPFNIEGGDILNISEKCLAVGISQRTSADAIQLLAQNIFSSDSPIDTILAFKIPNNRSMMHLDTVFTQIDHDKFVVHPGILGPLTVYELTKKGSGIKVKEVTKSLKKILRKQLDRKVKLIKCGGGDRIIAEREQWNDGSNTLCVSPGKVIVYERNDVTNEILRDKGIDVVEIPSAELSRGRGGPRCMSMPAWRED</sequence>
<comment type="catalytic activity">
    <reaction evidence="3">
        <text>L-arginine + H2O = L-citrulline + NH4(+)</text>
        <dbReference type="Rhea" id="RHEA:19597"/>
        <dbReference type="ChEBI" id="CHEBI:15377"/>
        <dbReference type="ChEBI" id="CHEBI:28938"/>
        <dbReference type="ChEBI" id="CHEBI:32682"/>
        <dbReference type="ChEBI" id="CHEBI:57743"/>
        <dbReference type="EC" id="3.5.3.6"/>
    </reaction>
</comment>
<dbReference type="EMBL" id="JAUMVS010000080">
    <property type="protein sequence ID" value="MDO4842032.1"/>
    <property type="molecule type" value="Genomic_DNA"/>
</dbReference>
<keyword evidence="6" id="KW-1185">Reference proteome</keyword>
<keyword evidence="2 3" id="KW-0378">Hydrolase</keyword>
<dbReference type="GO" id="GO:0019546">
    <property type="term" value="P:L-arginine deiminase pathway"/>
    <property type="evidence" value="ECO:0007669"/>
    <property type="project" value="TreeGrafter"/>
</dbReference>
<dbReference type="EC" id="3.5.3.6" evidence="3"/>
<dbReference type="GO" id="GO:0016990">
    <property type="term" value="F:arginine deiminase activity"/>
    <property type="evidence" value="ECO:0007669"/>
    <property type="project" value="UniProtKB-UniRule"/>
</dbReference>
<dbReference type="GO" id="GO:0005737">
    <property type="term" value="C:cytoplasm"/>
    <property type="evidence" value="ECO:0007669"/>
    <property type="project" value="UniProtKB-SubCell"/>
</dbReference>
<dbReference type="AlphaFoldDB" id="A0AA43RHQ6"/>
<dbReference type="Proteomes" id="UP001168575">
    <property type="component" value="Unassembled WGS sequence"/>
</dbReference>
<dbReference type="SUPFAM" id="SSF55909">
    <property type="entry name" value="Pentein"/>
    <property type="match status" value="1"/>
</dbReference>
<comment type="pathway">
    <text evidence="3">Amino-acid degradation; L-arginine degradation via ADI pathway; carbamoyl phosphate from L-arginine: step 1/2.</text>
</comment>
<dbReference type="HAMAP" id="MF_00242">
    <property type="entry name" value="Arg_deiminase"/>
    <property type="match status" value="1"/>
</dbReference>
<dbReference type="NCBIfam" id="NF002381">
    <property type="entry name" value="PRK01388.1"/>
    <property type="match status" value="1"/>
</dbReference>
<organism evidence="5 6">
    <name type="scientific">Phoenicibacter congonensis</name>
    <dbReference type="NCBI Taxonomy" id="1944646"/>
    <lineage>
        <taxon>Bacteria</taxon>
        <taxon>Bacillati</taxon>
        <taxon>Actinomycetota</taxon>
        <taxon>Coriobacteriia</taxon>
        <taxon>Eggerthellales</taxon>
        <taxon>Eggerthellaceae</taxon>
        <taxon>Phoenicibacter</taxon>
    </lineage>
</organism>
<dbReference type="Pfam" id="PF02274">
    <property type="entry name" value="ADI"/>
    <property type="match status" value="1"/>
</dbReference>
<evidence type="ECO:0000256" key="2">
    <source>
        <dbReference type="ARBA" id="ARBA00022801"/>
    </source>
</evidence>
<comment type="subcellular location">
    <subcellularLocation>
        <location evidence="3">Cytoplasm</location>
    </subcellularLocation>
</comment>
<comment type="similarity">
    <text evidence="1 3">Belongs to the arginine deiminase family.</text>
</comment>
<keyword evidence="3" id="KW-0963">Cytoplasm</keyword>
<dbReference type="PANTHER" id="PTHR47271">
    <property type="entry name" value="ARGININE DEIMINASE"/>
    <property type="match status" value="1"/>
</dbReference>
<dbReference type="PRINTS" id="PR01466">
    <property type="entry name" value="ARGDEIMINASE"/>
</dbReference>
<dbReference type="PIRSF" id="PIRSF006356">
    <property type="entry name" value="Arg_deiminase"/>
    <property type="match status" value="1"/>
</dbReference>
<dbReference type="Gene3D" id="3.75.10.10">
    <property type="entry name" value="L-arginine/glycine Amidinotransferase, Chain A"/>
    <property type="match status" value="1"/>
</dbReference>
<proteinExistence type="inferred from homology"/>
<gene>
    <name evidence="3" type="primary">arcA</name>
    <name evidence="5" type="ORF">Q3982_05080</name>
</gene>
<evidence type="ECO:0000256" key="4">
    <source>
        <dbReference type="PIRSR" id="PIRSR006356-1"/>
    </source>
</evidence>
<dbReference type="Gene3D" id="1.10.3930.10">
    <property type="entry name" value="Arginine deiminase"/>
    <property type="match status" value="1"/>
</dbReference>